<evidence type="ECO:0000259" key="2">
    <source>
        <dbReference type="Pfam" id="PF06724"/>
    </source>
</evidence>
<keyword evidence="1" id="KW-0472">Membrane</keyword>
<keyword evidence="1" id="KW-1133">Transmembrane helix</keyword>
<dbReference type="EMBL" id="DYWO01000418">
    <property type="protein sequence ID" value="HJF50874.1"/>
    <property type="molecule type" value="Genomic_DNA"/>
</dbReference>
<sequence>MSAARNAREGAEAVEDAAQDVTEDPAFQAVARGGFVMSGIVHALIGAIALRGAFGGSSENADQSGALQAIASAPGGNILLWIGGIAMAALVLWHLAEAWFGARSSSREAKKRVWHVVKTLGKAVVYAALAVTSLRFAAGAGSDSGEQTSSMTAGLMGSAGGRAAVVAVGLVVLVIGFAHVYIGASRRFEDQLRVPRGKEVARAIVVTGVLGYIAKGIALVGVGLLFGWAGLGADPEKATGLDGALKTMADLPAGSVVLAIIGAGLVLFGIYSVLRSRYAPM</sequence>
<gene>
    <name evidence="3" type="ORF">K8W24_13975</name>
</gene>
<proteinExistence type="predicted"/>
<reference evidence="3" key="2">
    <citation type="submission" date="2021-09" db="EMBL/GenBank/DDBJ databases">
        <authorList>
            <person name="Gilroy R."/>
        </authorList>
    </citation>
    <scope>NUCLEOTIDE SEQUENCE</scope>
    <source>
        <strain evidence="3">1647</strain>
    </source>
</reference>
<name>A0A921KRI9_9MICO</name>
<protein>
    <submittedName>
        <fullName evidence="3">DUF1206 domain-containing protein</fullName>
    </submittedName>
</protein>
<feature type="transmembrane region" description="Helical" evidence="1">
    <location>
        <begin position="203"/>
        <end position="231"/>
    </location>
</feature>
<feature type="domain" description="DUF1206" evidence="2">
    <location>
        <begin position="34"/>
        <end position="101"/>
    </location>
</feature>
<evidence type="ECO:0000256" key="1">
    <source>
        <dbReference type="SAM" id="Phobius"/>
    </source>
</evidence>
<feature type="domain" description="DUF1206" evidence="2">
    <location>
        <begin position="210"/>
        <end position="278"/>
    </location>
</feature>
<feature type="transmembrane region" description="Helical" evidence="1">
    <location>
        <begin position="123"/>
        <end position="141"/>
    </location>
</feature>
<feature type="transmembrane region" description="Helical" evidence="1">
    <location>
        <begin position="251"/>
        <end position="274"/>
    </location>
</feature>
<evidence type="ECO:0000313" key="4">
    <source>
        <dbReference type="Proteomes" id="UP000775129"/>
    </source>
</evidence>
<comment type="caution">
    <text evidence="3">The sequence shown here is derived from an EMBL/GenBank/DDBJ whole genome shotgun (WGS) entry which is preliminary data.</text>
</comment>
<accession>A0A921KRI9</accession>
<dbReference type="InterPro" id="IPR009597">
    <property type="entry name" value="DUF1206"/>
</dbReference>
<feature type="transmembrane region" description="Helical" evidence="1">
    <location>
        <begin position="161"/>
        <end position="182"/>
    </location>
</feature>
<keyword evidence="1" id="KW-0812">Transmembrane</keyword>
<dbReference type="AlphaFoldDB" id="A0A921KRI9"/>
<feature type="domain" description="DUF1206" evidence="2">
    <location>
        <begin position="120"/>
        <end position="184"/>
    </location>
</feature>
<dbReference type="Pfam" id="PF06724">
    <property type="entry name" value="DUF1206"/>
    <property type="match status" value="3"/>
</dbReference>
<reference evidence="3" key="1">
    <citation type="journal article" date="2021" name="PeerJ">
        <title>Extensive microbial diversity within the chicken gut microbiome revealed by metagenomics and culture.</title>
        <authorList>
            <person name="Gilroy R."/>
            <person name="Ravi A."/>
            <person name="Getino M."/>
            <person name="Pursley I."/>
            <person name="Horton D.L."/>
            <person name="Alikhan N.F."/>
            <person name="Baker D."/>
            <person name="Gharbi K."/>
            <person name="Hall N."/>
            <person name="Watson M."/>
            <person name="Adriaenssens E.M."/>
            <person name="Foster-Nyarko E."/>
            <person name="Jarju S."/>
            <person name="Secka A."/>
            <person name="Antonio M."/>
            <person name="Oren A."/>
            <person name="Chaudhuri R.R."/>
            <person name="La Ragione R."/>
            <person name="Hildebrand F."/>
            <person name="Pallen M.J."/>
        </authorList>
    </citation>
    <scope>NUCLEOTIDE SEQUENCE</scope>
    <source>
        <strain evidence="3">1647</strain>
    </source>
</reference>
<organism evidence="3 4">
    <name type="scientific">Brachybacterium paraconglomeratum</name>
    <dbReference type="NCBI Taxonomy" id="173362"/>
    <lineage>
        <taxon>Bacteria</taxon>
        <taxon>Bacillati</taxon>
        <taxon>Actinomycetota</taxon>
        <taxon>Actinomycetes</taxon>
        <taxon>Micrococcales</taxon>
        <taxon>Dermabacteraceae</taxon>
        <taxon>Brachybacterium</taxon>
    </lineage>
</organism>
<feature type="transmembrane region" description="Helical" evidence="1">
    <location>
        <begin position="78"/>
        <end position="102"/>
    </location>
</feature>
<feature type="transmembrane region" description="Helical" evidence="1">
    <location>
        <begin position="35"/>
        <end position="54"/>
    </location>
</feature>
<evidence type="ECO:0000313" key="3">
    <source>
        <dbReference type="EMBL" id="HJF50874.1"/>
    </source>
</evidence>
<dbReference type="Proteomes" id="UP000775129">
    <property type="component" value="Unassembled WGS sequence"/>
</dbReference>